<name>A0A0P1BKI0_9BASI</name>
<dbReference type="EMBL" id="CCYA01000318">
    <property type="protein sequence ID" value="CEH16691.1"/>
    <property type="molecule type" value="Genomic_DNA"/>
</dbReference>
<proteinExistence type="predicted"/>
<feature type="signal peptide" evidence="1">
    <location>
        <begin position="1"/>
        <end position="22"/>
    </location>
</feature>
<protein>
    <submittedName>
        <fullName evidence="2">Uncharacterized protein</fullName>
    </submittedName>
</protein>
<organism evidence="2 3">
    <name type="scientific">Ceraceosorus bombacis</name>
    <dbReference type="NCBI Taxonomy" id="401625"/>
    <lineage>
        <taxon>Eukaryota</taxon>
        <taxon>Fungi</taxon>
        <taxon>Dikarya</taxon>
        <taxon>Basidiomycota</taxon>
        <taxon>Ustilaginomycotina</taxon>
        <taxon>Exobasidiomycetes</taxon>
        <taxon>Ceraceosorales</taxon>
        <taxon>Ceraceosoraceae</taxon>
        <taxon>Ceraceosorus</taxon>
    </lineage>
</organism>
<evidence type="ECO:0000256" key="1">
    <source>
        <dbReference type="SAM" id="SignalP"/>
    </source>
</evidence>
<accession>A0A0P1BKI0</accession>
<dbReference type="AlphaFoldDB" id="A0A0P1BKI0"/>
<feature type="chain" id="PRO_5006059596" evidence="1">
    <location>
        <begin position="23"/>
        <end position="104"/>
    </location>
</feature>
<dbReference type="Proteomes" id="UP000054845">
    <property type="component" value="Unassembled WGS sequence"/>
</dbReference>
<dbReference type="OrthoDB" id="10352661at2759"/>
<sequence length="104" mass="11084">MLRLAHLLLFLTAFSAFGLVLAADCPGADDEGWRELFKYPGNLQSAFGTWSSECKSVANGKPETRGDSVLAEVACRGPTGLDLGCTVYSSLDSKNPSAWILTTP</sequence>
<evidence type="ECO:0000313" key="2">
    <source>
        <dbReference type="EMBL" id="CEH16691.1"/>
    </source>
</evidence>
<keyword evidence="1" id="KW-0732">Signal</keyword>
<evidence type="ECO:0000313" key="3">
    <source>
        <dbReference type="Proteomes" id="UP000054845"/>
    </source>
</evidence>
<reference evidence="2 3" key="1">
    <citation type="submission" date="2014-09" db="EMBL/GenBank/DDBJ databases">
        <authorList>
            <person name="Magalhaes I.L.F."/>
            <person name="Oliveira U."/>
            <person name="Santos F.R."/>
            <person name="Vidigal T.H.D.A."/>
            <person name="Brescovit A.D."/>
            <person name="Santos A.J."/>
        </authorList>
    </citation>
    <scope>NUCLEOTIDE SEQUENCE [LARGE SCALE GENOMIC DNA]</scope>
</reference>
<keyword evidence="3" id="KW-1185">Reference proteome</keyword>